<feature type="compositionally biased region" description="Polar residues" evidence="1">
    <location>
        <begin position="9"/>
        <end position="31"/>
    </location>
</feature>
<feature type="compositionally biased region" description="Polar residues" evidence="1">
    <location>
        <begin position="352"/>
        <end position="367"/>
    </location>
</feature>
<comment type="caution">
    <text evidence="2">The sequence shown here is derived from an EMBL/GenBank/DDBJ whole genome shotgun (WGS) entry which is preliminary data.</text>
</comment>
<accession>A0A388JXM2</accession>
<organism evidence="2 3">
    <name type="scientific">Chara braunii</name>
    <name type="common">Braun's stonewort</name>
    <dbReference type="NCBI Taxonomy" id="69332"/>
    <lineage>
        <taxon>Eukaryota</taxon>
        <taxon>Viridiplantae</taxon>
        <taxon>Streptophyta</taxon>
        <taxon>Charophyceae</taxon>
        <taxon>Charales</taxon>
        <taxon>Characeae</taxon>
        <taxon>Chara</taxon>
    </lineage>
</organism>
<dbReference type="Gramene" id="GBG62550">
    <property type="protein sequence ID" value="GBG62550"/>
    <property type="gene ID" value="CBR_g31189"/>
</dbReference>
<feature type="region of interest" description="Disordered" evidence="1">
    <location>
        <begin position="397"/>
        <end position="439"/>
    </location>
</feature>
<name>A0A388JXM2_CHABU</name>
<reference evidence="2 3" key="1">
    <citation type="journal article" date="2018" name="Cell">
        <title>The Chara Genome: Secondary Complexity and Implications for Plant Terrestrialization.</title>
        <authorList>
            <person name="Nishiyama T."/>
            <person name="Sakayama H."/>
            <person name="Vries J.D."/>
            <person name="Buschmann H."/>
            <person name="Saint-Marcoux D."/>
            <person name="Ullrich K.K."/>
            <person name="Haas F.B."/>
            <person name="Vanderstraeten L."/>
            <person name="Becker D."/>
            <person name="Lang D."/>
            <person name="Vosolsobe S."/>
            <person name="Rombauts S."/>
            <person name="Wilhelmsson P.K.I."/>
            <person name="Janitza P."/>
            <person name="Kern R."/>
            <person name="Heyl A."/>
            <person name="Rumpler F."/>
            <person name="Villalobos L.I.A.C."/>
            <person name="Clay J.M."/>
            <person name="Skokan R."/>
            <person name="Toyoda A."/>
            <person name="Suzuki Y."/>
            <person name="Kagoshima H."/>
            <person name="Schijlen E."/>
            <person name="Tajeshwar N."/>
            <person name="Catarino B."/>
            <person name="Hetherington A.J."/>
            <person name="Saltykova A."/>
            <person name="Bonnot C."/>
            <person name="Breuninger H."/>
            <person name="Symeonidi A."/>
            <person name="Radhakrishnan G.V."/>
            <person name="Van Nieuwerburgh F."/>
            <person name="Deforce D."/>
            <person name="Chang C."/>
            <person name="Karol K.G."/>
            <person name="Hedrich R."/>
            <person name="Ulvskov P."/>
            <person name="Glockner G."/>
            <person name="Delwiche C.F."/>
            <person name="Petrasek J."/>
            <person name="Van de Peer Y."/>
            <person name="Friml J."/>
            <person name="Beilby M."/>
            <person name="Dolan L."/>
            <person name="Kohara Y."/>
            <person name="Sugano S."/>
            <person name="Fujiyama A."/>
            <person name="Delaux P.-M."/>
            <person name="Quint M."/>
            <person name="TheiBen G."/>
            <person name="Hagemann M."/>
            <person name="Harholt J."/>
            <person name="Dunand C."/>
            <person name="Zachgo S."/>
            <person name="Langdale J."/>
            <person name="Maumus F."/>
            <person name="Straeten D.V.D."/>
            <person name="Gould S.B."/>
            <person name="Rensing S.A."/>
        </authorList>
    </citation>
    <scope>NUCLEOTIDE SEQUENCE [LARGE SCALE GENOMIC DNA]</scope>
    <source>
        <strain evidence="2 3">S276</strain>
    </source>
</reference>
<feature type="compositionally biased region" description="Low complexity" evidence="1">
    <location>
        <begin position="424"/>
        <end position="433"/>
    </location>
</feature>
<feature type="region of interest" description="Disordered" evidence="1">
    <location>
        <begin position="1"/>
        <end position="67"/>
    </location>
</feature>
<evidence type="ECO:0000256" key="1">
    <source>
        <dbReference type="SAM" id="MobiDB-lite"/>
    </source>
</evidence>
<dbReference type="AlphaFoldDB" id="A0A388JXM2"/>
<feature type="region of interest" description="Disordered" evidence="1">
    <location>
        <begin position="342"/>
        <end position="370"/>
    </location>
</feature>
<feature type="compositionally biased region" description="Basic and acidic residues" evidence="1">
    <location>
        <begin position="32"/>
        <end position="58"/>
    </location>
</feature>
<dbReference type="EMBL" id="BFEA01000030">
    <property type="protein sequence ID" value="GBG62550.1"/>
    <property type="molecule type" value="Genomic_DNA"/>
</dbReference>
<gene>
    <name evidence="2" type="ORF">CBR_g31189</name>
</gene>
<proteinExistence type="predicted"/>
<evidence type="ECO:0000313" key="2">
    <source>
        <dbReference type="EMBL" id="GBG62550.1"/>
    </source>
</evidence>
<feature type="compositionally biased region" description="Basic and acidic residues" evidence="1">
    <location>
        <begin position="410"/>
        <end position="423"/>
    </location>
</feature>
<evidence type="ECO:0000313" key="3">
    <source>
        <dbReference type="Proteomes" id="UP000265515"/>
    </source>
</evidence>
<sequence length="507" mass="51485">MADEIPGQFSGSATSQDIQNNSLPPGSSTAFSRREQGENRIKSDETAEREGCTSEKQELVSLGGRGTGVGGLSSVQSSVGVSSASGVHTHVETHRGKQAGSREEGVVQDGFVTRSGGTTYAQVSGGGYFSELSADGIGGSRGDGAATGEEEVSVLGTRSLPHGTSKEGTPVLCVSLQAEAGASTHKLTMEGVGDAGVAGEATMLSRSWHLGMRWPSLGAPIVRSDGGEKKREAGQQGWYGLYESLGTSSSSFLSSLTPSLLAGVSTGAAGTSASALGRQRVLFVDSRCQVLEDETESLLLESELDELQMILSAPVPREFGLAQACHRCGRVKGEGGWFGGEGHETVPRSLRPSATQCSPEEAASTNDMADGNRKNSDVVCVCDQAEKRVWSAKEALTKSGEGMSAGNRDVTAHECSGDGKSESGRSCGGSCSSPTDGSSLKTSILSNPQIPTVVTATVVGALVGGAVGGPVGALVGAGVKVTVAVAAAAGAGVGTTIYNRYLSSGVV</sequence>
<protein>
    <submittedName>
        <fullName evidence="2">Uncharacterized protein</fullName>
    </submittedName>
</protein>
<dbReference type="Proteomes" id="UP000265515">
    <property type="component" value="Unassembled WGS sequence"/>
</dbReference>
<keyword evidence="3" id="KW-1185">Reference proteome</keyword>